<reference evidence="3" key="2">
    <citation type="submission" date="2025-08" db="UniProtKB">
        <authorList>
            <consortium name="RefSeq"/>
        </authorList>
    </citation>
    <scope>IDENTIFICATION</scope>
</reference>
<evidence type="ECO:0000313" key="2">
    <source>
        <dbReference type="Proteomes" id="UP000818029"/>
    </source>
</evidence>
<evidence type="ECO:0000313" key="3">
    <source>
        <dbReference type="RefSeq" id="XP_040967166.1"/>
    </source>
</evidence>
<evidence type="ECO:0000259" key="1">
    <source>
        <dbReference type="PROSITE" id="PS50878"/>
    </source>
</evidence>
<dbReference type="InterPro" id="IPR036691">
    <property type="entry name" value="Endo/exonu/phosph_ase_sf"/>
</dbReference>
<dbReference type="InterPro" id="IPR002156">
    <property type="entry name" value="RNaseH_domain"/>
</dbReference>
<dbReference type="InterPro" id="IPR036397">
    <property type="entry name" value="RNaseH_sf"/>
</dbReference>
<dbReference type="Pfam" id="PF13456">
    <property type="entry name" value="RVT_3"/>
    <property type="match status" value="1"/>
</dbReference>
<dbReference type="CDD" id="cd06222">
    <property type="entry name" value="RNase_H_like"/>
    <property type="match status" value="1"/>
</dbReference>
<protein>
    <recommendedName>
        <fullName evidence="1">Reverse transcriptase domain-containing protein</fullName>
    </recommendedName>
</protein>
<dbReference type="SUPFAM" id="SSF56219">
    <property type="entry name" value="DNase I-like"/>
    <property type="match status" value="1"/>
</dbReference>
<dbReference type="InterPro" id="IPR043502">
    <property type="entry name" value="DNA/RNA_pol_sf"/>
</dbReference>
<dbReference type="GeneID" id="121228093"/>
<dbReference type="Proteomes" id="UP000818029">
    <property type="component" value="Chromosome A04"/>
</dbReference>
<dbReference type="Pfam" id="PF13966">
    <property type="entry name" value="zf-RVT"/>
    <property type="match status" value="1"/>
</dbReference>
<dbReference type="RefSeq" id="XP_040967166.1">
    <property type="nucleotide sequence ID" value="XM_041111232.1"/>
</dbReference>
<dbReference type="SUPFAM" id="SSF56672">
    <property type="entry name" value="DNA/RNA polymerases"/>
    <property type="match status" value="1"/>
</dbReference>
<sequence>MELLKRWKKRDSWNLLRFLGHDCAVPWLAFGDFNEITSSFEKKGGRLRPEGQMAEFRSALEDCSLHDIGFNGRWFTWERGRFSFTNIRERLDRGVTSLQWIDLFPWFSLEHLNHSFSDHCPILVDTFGKLRLDNSRKQSSFRFEAKWCLDNSFEEIVRKIWAVQNDYLPAKLTTVGLHFQHWSHSKFHDQKRNRLQLEKRLSALLDQDPTDEILAEILEVQLGLNLEADKEEFYWSPRAHINWLKNGDRNTSFFHKVAVAHHTCNRILGLEDESGQWVSVPEELLKVAVKYFGDLFTSSASGANDRVLDLVENRISDEMNENLLKPFTKEDIWCAVKSMSPLKAPGIDGYPVLFYQWYWHIVGDDVSHFCLEVLNGRIIIAKVIVDRMSPFLGFCIDEAQGAFISGRQISDNTLIAYEVLHTLKMKMKGKKGNFALKLDLSKAYDRVEWDFLAGIGNNESKSECFVPSRGLRQGDPLSPYLFLICTEGLSCLLNEAKAKNCLKGALIGKGKLSITHLLFADDCIIFGDASDEGAYTVRNILREYEAVLGQKINLEKSLIFFGACVETDVKNSVVSILGVRLASNPENYLGLPMMIGRKKKWAFAKFVDRFRRRIEGWKIRYLSMGGKEVFIKAVLQAIPVYVMQCFTLPKTICYQLEGILNKFWDLSLFNKALLAKQVWRLLTQPDCLLLKVFKSRYYPYSDILSAKTGSYPSLTWRSICGARDLFDDGLLWKIENGAKARRIFHIPLASSCLPDSLVWRHDPSGEYSVKSGYRALITKEPQHAENILVTTDIDKKLYSSIWDLQIPAKIKIHLWHSLKDYVPHLSNLVKGRLRVDSACPLCNEAPETLHHRLWFCRVLRHLWSALCLPLVTRIDSSDGRSQFVSFFLAGNGNSKKLISISLWVLWHRRNRLVNEGLNFALHEVVGLVQSFAQVSNFSQVFSSPSVTHRTLLWQPPISGFIKLNFDASFLENSKTSISAVLARDEKGQILGACTYPIADVANAFVAEARVCEWALYFMLDMGFRNLILEGDSLTVIKKLTSNKMDRSILSPISQNIRSLERFFEKVSFQFVSREINRAAHALAMEGRHRVSPCFWVEEAPSSVADLAEIDRSAFFLWV</sequence>
<dbReference type="SUPFAM" id="SSF53098">
    <property type="entry name" value="Ribonuclease H-like"/>
    <property type="match status" value="1"/>
</dbReference>
<dbReference type="PANTHER" id="PTHR33116">
    <property type="entry name" value="REVERSE TRANSCRIPTASE ZINC-BINDING DOMAIN-CONTAINING PROTEIN-RELATED-RELATED"/>
    <property type="match status" value="1"/>
</dbReference>
<dbReference type="InterPro" id="IPR000477">
    <property type="entry name" value="RT_dom"/>
</dbReference>
<dbReference type="Gene3D" id="3.60.10.10">
    <property type="entry name" value="Endonuclease/exonuclease/phosphatase"/>
    <property type="match status" value="1"/>
</dbReference>
<proteinExistence type="predicted"/>
<dbReference type="CDD" id="cd01650">
    <property type="entry name" value="RT_nLTR_like"/>
    <property type="match status" value="1"/>
</dbReference>
<dbReference type="PANTHER" id="PTHR33116:SF86">
    <property type="entry name" value="REVERSE TRANSCRIPTASE DOMAIN-CONTAINING PROTEIN"/>
    <property type="match status" value="1"/>
</dbReference>
<dbReference type="InterPro" id="IPR012337">
    <property type="entry name" value="RNaseH-like_sf"/>
</dbReference>
<dbReference type="InterPro" id="IPR044730">
    <property type="entry name" value="RNase_H-like_dom_plant"/>
</dbReference>
<dbReference type="Gene3D" id="3.30.420.10">
    <property type="entry name" value="Ribonuclease H-like superfamily/Ribonuclease H"/>
    <property type="match status" value="1"/>
</dbReference>
<dbReference type="InterPro" id="IPR026960">
    <property type="entry name" value="RVT-Znf"/>
</dbReference>
<organism evidence="2 3">
    <name type="scientific">Gossypium hirsutum</name>
    <name type="common">Upland cotton</name>
    <name type="synonym">Gossypium mexicanum</name>
    <dbReference type="NCBI Taxonomy" id="3635"/>
    <lineage>
        <taxon>Eukaryota</taxon>
        <taxon>Viridiplantae</taxon>
        <taxon>Streptophyta</taxon>
        <taxon>Embryophyta</taxon>
        <taxon>Tracheophyta</taxon>
        <taxon>Spermatophyta</taxon>
        <taxon>Magnoliopsida</taxon>
        <taxon>eudicotyledons</taxon>
        <taxon>Gunneridae</taxon>
        <taxon>Pentapetalae</taxon>
        <taxon>rosids</taxon>
        <taxon>malvids</taxon>
        <taxon>Malvales</taxon>
        <taxon>Malvaceae</taxon>
        <taxon>Malvoideae</taxon>
        <taxon>Gossypium</taxon>
    </lineage>
</organism>
<keyword evidence="2" id="KW-1185">Reference proteome</keyword>
<dbReference type="Pfam" id="PF00078">
    <property type="entry name" value="RVT_1"/>
    <property type="match status" value="1"/>
</dbReference>
<reference evidence="2" key="1">
    <citation type="journal article" date="2020" name="Nat. Genet.">
        <title>Genomic diversifications of five Gossypium allopolyploid species and their impact on cotton improvement.</title>
        <authorList>
            <person name="Chen Z.J."/>
            <person name="Sreedasyam A."/>
            <person name="Ando A."/>
            <person name="Song Q."/>
            <person name="De Santiago L.M."/>
            <person name="Hulse-Kemp A.M."/>
            <person name="Ding M."/>
            <person name="Ye W."/>
            <person name="Kirkbride R.C."/>
            <person name="Jenkins J."/>
            <person name="Plott C."/>
            <person name="Lovell J."/>
            <person name="Lin Y.M."/>
            <person name="Vaughn R."/>
            <person name="Liu B."/>
            <person name="Simpson S."/>
            <person name="Scheffler B.E."/>
            <person name="Wen L."/>
            <person name="Saski C.A."/>
            <person name="Grover C.E."/>
            <person name="Hu G."/>
            <person name="Conover J.L."/>
            <person name="Carlson J.W."/>
            <person name="Shu S."/>
            <person name="Boston L.B."/>
            <person name="Williams M."/>
            <person name="Peterson D.G."/>
            <person name="McGee K."/>
            <person name="Jones D.C."/>
            <person name="Wendel J.F."/>
            <person name="Stelly D.M."/>
            <person name="Grimwood J."/>
            <person name="Schmutz J."/>
        </authorList>
    </citation>
    <scope>NUCLEOTIDE SEQUENCE [LARGE SCALE GENOMIC DNA]</scope>
    <source>
        <strain evidence="2">cv. TM-1</strain>
    </source>
</reference>
<feature type="domain" description="Reverse transcriptase" evidence="1">
    <location>
        <begin position="362"/>
        <end position="593"/>
    </location>
</feature>
<dbReference type="PROSITE" id="PS50878">
    <property type="entry name" value="RT_POL"/>
    <property type="match status" value="1"/>
</dbReference>
<gene>
    <name evidence="3" type="primary">LOC121228093</name>
</gene>
<name>A0ABM3BJH8_GOSHI</name>
<accession>A0ABM3BJH8</accession>